<evidence type="ECO:0000256" key="8">
    <source>
        <dbReference type="ARBA" id="ARBA00023319"/>
    </source>
</evidence>
<dbReference type="FunFam" id="2.60.40.10:FF:000211">
    <property type="entry name" value="Obscurin-like protein 1"/>
    <property type="match status" value="7"/>
</dbReference>
<evidence type="ECO:0000256" key="7">
    <source>
        <dbReference type="ARBA" id="ARBA00023157"/>
    </source>
</evidence>
<feature type="domain" description="Ig-like" evidence="12">
    <location>
        <begin position="1290"/>
        <end position="1378"/>
    </location>
</feature>
<keyword evidence="3" id="KW-0963">Cytoplasm</keyword>
<feature type="domain" description="Ig-like" evidence="12">
    <location>
        <begin position="1380"/>
        <end position="1466"/>
    </location>
</feature>
<dbReference type="CDD" id="cd00096">
    <property type="entry name" value="Ig"/>
    <property type="match status" value="1"/>
</dbReference>
<keyword evidence="15" id="KW-1185">Reference proteome</keyword>
<dbReference type="InterPro" id="IPR003599">
    <property type="entry name" value="Ig_sub"/>
</dbReference>
<comment type="subunit">
    <text evidence="10">Component of the 3M complex, composed of core components CUL7, CCDC8 and OBSL1. Interacts with CCDC8. Interacts with CUL7; the interaction is direct. Interacts with FBXW8. Interacts (via N-terminal Ig-like domain) with TTN/titin (via C-terminal Ig-like domain); the interaction is direct.</text>
</comment>
<keyword evidence="4" id="KW-0597">Phosphoprotein</keyword>
<feature type="domain" description="Ig-like" evidence="12">
    <location>
        <begin position="220"/>
        <end position="300"/>
    </location>
</feature>
<dbReference type="PROSITE" id="PS50853">
    <property type="entry name" value="FN3"/>
    <property type="match status" value="1"/>
</dbReference>
<dbReference type="InterPro" id="IPR003961">
    <property type="entry name" value="FN3_dom"/>
</dbReference>
<sequence>CFAGGGAPRFLAYPRPLVVPSGTDAVLKCQIAGDPRPTVIWERGNQQLQAEGRYRLFEDGNVYNLIISKADENDSGQYICKAKNIIGETYAAATLKVQGDAEVRELREENRPSFLIKPLSARVGRGEDAVFSCKLWGKPRPEVIWHKDGKKLNDIFESSHFSVSHQDGGWFQLKIFQTRAPDGGVYTCLARNEFGEALAGAVLLVDAGPGHEEDGVLSSAKVKMFTVTEGKHAKFRCYVTGKPKPEIMWRKDGKIVISGRRHLLYEDREGYFTLKVLYCKQQDSGLYVCAASNTAGQTLSAVHLYVKEPARKFKQPLNDVEVREREQAVLECEVPDHSVPTTWYLEDRRLHPGAKYDIEQWGTVRRLTIRDIGADDDGIYLCEMADGERSIAEVSVRGTIVRKLPRKVDVLEGENAAFCVEVEEEEMDVHWYKDGNELRETHQTIIKSFGKTHFLVFVNASPQDSGLVTFIVGESKTSAHLRCPPSCPIGVQMNTERANAALMSWVPALDSRKNPPSGYVLERQEAGSHEWLQCLTTDSASAVEILGDSVPSEADYRFRICSFNKYGRSGHVEFPEFVHLVPVARIQTPLQDALVPAGTDAEFFIELSASVIGTWFLNGTQLQENEKCVIHHYRTQHFLLLKDVQMCDDRSEITFIAYGVRDSAVLCVQGMSPPVKFSILPETERDRKIEAGSPIGLNCEVSDQNAAVRWFKDGKELHPQEDLQIQSEGMMRSLILQSADFSHSGIYSCDVLDDVITFKVEVQAPPMKFAALPEEDCKKVVQTGTPVVLSCEVSDAEAQVCWYKDGEEIHQDSNINMQSEGTVRRLIIDSAGASHSGVYRCDSTNDAVTPPVKFIPIVYPDKSPVDLRFTTSERVLLTCEVSRSNATVRWYRDGLEVERSENLILEEEGVYRRLILCCASAEDSGEYICDASDDSVTFNVIISEPPVKFLHPDKSSLLVKSFVGEPLELQCEVSRPNAVVCWLKDGMKIEEREGVCIEEDGTFRRLTIQSANFQDSGKYLCNAKDDVRKFKVKVTECLVSDDVVLECELSRIDGIVKWYKDGEKIVDNDRICLEEEGTFRSLVILNAEISDSGEYFCDAQDDSVVFHIKVKGMLLTNSFNNGSLILSGDDLVLSCELSRPTATVQWYFNGKIAQDRGDLHMCEGTIDTEVYIGIFNRHMLLCVFSRKVHGNFRRTLPSLSMILNKEDAMEPIEVSENGSVTFCVQLSKDDASVQWLRNWREINDKRICSSSDGKSRKLTIRQAQLSDSGVYTCDASTDEIHFTLQVKELPLTFVRGLQHINAYKDDTITLRCELCKPKGDVQWLKDGQEILPSRRIVIKAEGRERSLTINRATGSDSGEYVCESKDDRTCAQLFSTFSVPRVVEFIAELHNVTVLEGEDATFKCMVSPEDAELVWHRNGNVVVPDERCMVSRNGLCHTLVIQNCQLIDSSKVTAEAEGVVSKANLQVQGKPISILKGLTDTETFERETATFEVELSHVDVEGVWQKDGIRVKPHNNWRVSTNGKVHSLTLSNLTIEDSGTVAFSGENIKTSARLTVKEREVQIVQGLKDVVIQEDENAVFVCEISVENVKGEWFKNGEKIKPTSSTKIRHEGTKHFLLICNVKPEDSGEIRFVAKETESSACLEVEELPVHFVKPLRDKTALEKHRVILECTVSNPRSCVRWYRGDNLILPSDHYEICSEGCYRKLVIHQVTSMDEGTYSVQAGEHQCSARLMVEGIEIGKLSIDRQQQQQQQHLFI</sequence>
<evidence type="ECO:0000256" key="5">
    <source>
        <dbReference type="ARBA" id="ARBA00022737"/>
    </source>
</evidence>
<dbReference type="SUPFAM" id="SSF49265">
    <property type="entry name" value="Fibronectin type III"/>
    <property type="match status" value="1"/>
</dbReference>
<feature type="domain" description="Ig-like" evidence="12">
    <location>
        <begin position="1649"/>
        <end position="1723"/>
    </location>
</feature>
<evidence type="ECO:0000259" key="13">
    <source>
        <dbReference type="PROSITE" id="PS50853"/>
    </source>
</evidence>
<dbReference type="PANTHER" id="PTHR35971">
    <property type="entry name" value="SI:DKEY-31G6.6"/>
    <property type="match status" value="1"/>
</dbReference>
<dbReference type="InterPro" id="IPR013098">
    <property type="entry name" value="Ig_I-set"/>
</dbReference>
<protein>
    <recommendedName>
        <fullName evidence="11">Obscurin-like protein 1</fullName>
    </recommendedName>
</protein>
<comment type="function">
    <text evidence="9">Core component of the 3M complex, a complex required to regulate microtubule dynamics and genome integrity. It is unclear how the 3M complex regulates microtubules, it could act by controlling the level of a microtubule stabilizer. Acts as a regulator of the Cul7-RING(FBXW8) ubiquitin-protein ligase, playing a critical role in the ubiquitin ligase pathway that regulates Golgi morphogenesis and dendrite patterning in brain. Required to localize CUL7 to the Golgi apparatus in neurons.</text>
</comment>
<keyword evidence="8" id="KW-0393">Immunoglobulin domain</keyword>
<feature type="domain" description="Ig-like" evidence="12">
    <location>
        <begin position="8"/>
        <end position="98"/>
    </location>
</feature>
<dbReference type="FunFam" id="2.60.40.10:FF:000502">
    <property type="entry name" value="obscurin-like protein 1 isoform X2"/>
    <property type="match status" value="1"/>
</dbReference>
<dbReference type="SMART" id="SM00408">
    <property type="entry name" value="IGc2"/>
    <property type="match status" value="13"/>
</dbReference>
<evidence type="ECO:0000256" key="10">
    <source>
        <dbReference type="ARBA" id="ARBA00063153"/>
    </source>
</evidence>
<dbReference type="FunFam" id="2.60.40.10:FF:001811">
    <property type="entry name" value="Obscurin like 1"/>
    <property type="match status" value="2"/>
</dbReference>
<dbReference type="FunFam" id="2.60.40.10:FF:000464">
    <property type="entry name" value="Putative obscurin-like protein 1"/>
    <property type="match status" value="1"/>
</dbReference>
<dbReference type="PANTHER" id="PTHR35971:SF5">
    <property type="entry name" value="OBSCURIN LIKE CYTOSKELETAL ADAPTOR 1"/>
    <property type="match status" value="1"/>
</dbReference>
<reference evidence="14" key="1">
    <citation type="submission" date="2021-06" db="EMBL/GenBank/DDBJ databases">
        <authorList>
            <consortium name="Wellcome Sanger Institute Data Sharing"/>
        </authorList>
    </citation>
    <scope>NUCLEOTIDE SEQUENCE [LARGE SCALE GENOMIC DNA]</scope>
</reference>
<evidence type="ECO:0000259" key="12">
    <source>
        <dbReference type="PROSITE" id="PS50835"/>
    </source>
</evidence>
<dbReference type="InterPro" id="IPR003598">
    <property type="entry name" value="Ig_sub2"/>
</dbReference>
<dbReference type="GeneTree" id="ENSGT00940000156702"/>
<dbReference type="GO" id="GO:0048471">
    <property type="term" value="C:perinuclear region of cytoplasm"/>
    <property type="evidence" value="ECO:0007669"/>
    <property type="project" value="UniProtKB-SubCell"/>
</dbReference>
<dbReference type="InterPro" id="IPR007110">
    <property type="entry name" value="Ig-like_dom"/>
</dbReference>
<dbReference type="SUPFAM" id="SSF48726">
    <property type="entry name" value="Immunoglobulin"/>
    <property type="match status" value="17"/>
</dbReference>
<dbReference type="FunFam" id="2.60.40.10:FF:001752">
    <property type="entry name" value="obscurin-like isoform X3"/>
    <property type="match status" value="1"/>
</dbReference>
<feature type="domain" description="Fibronectin type-III" evidence="13">
    <location>
        <begin position="484"/>
        <end position="583"/>
    </location>
</feature>
<proteinExistence type="predicted"/>
<evidence type="ECO:0000256" key="9">
    <source>
        <dbReference type="ARBA" id="ARBA00057297"/>
    </source>
</evidence>
<dbReference type="GO" id="GO:0005794">
    <property type="term" value="C:Golgi apparatus"/>
    <property type="evidence" value="ECO:0007669"/>
    <property type="project" value="UniProtKB-SubCell"/>
</dbReference>
<dbReference type="Pfam" id="PF07679">
    <property type="entry name" value="I-set"/>
    <property type="match status" value="13"/>
</dbReference>
<feature type="domain" description="Ig-like" evidence="12">
    <location>
        <begin position="1040"/>
        <end position="1103"/>
    </location>
</feature>
<dbReference type="InterPro" id="IPR036116">
    <property type="entry name" value="FN3_sf"/>
</dbReference>
<dbReference type="InterPro" id="IPR052385">
    <property type="entry name" value="Obscurin/Obscurin-like_Reg"/>
</dbReference>
<dbReference type="PROSITE" id="PS50835">
    <property type="entry name" value="IG_LIKE"/>
    <property type="match status" value="13"/>
</dbReference>
<organism evidence="14 15">
    <name type="scientific">Erpetoichthys calabaricus</name>
    <name type="common">Rope fish</name>
    <name type="synonym">Calamoichthys calabaricus</name>
    <dbReference type="NCBI Taxonomy" id="27687"/>
    <lineage>
        <taxon>Eukaryota</taxon>
        <taxon>Metazoa</taxon>
        <taxon>Chordata</taxon>
        <taxon>Craniata</taxon>
        <taxon>Vertebrata</taxon>
        <taxon>Euteleostomi</taxon>
        <taxon>Actinopterygii</taxon>
        <taxon>Polypteriformes</taxon>
        <taxon>Polypteridae</taxon>
        <taxon>Erpetoichthys</taxon>
    </lineage>
</organism>
<feature type="domain" description="Ig-like" evidence="12">
    <location>
        <begin position="765"/>
        <end position="845"/>
    </location>
</feature>
<dbReference type="Ensembl" id="ENSECRT00000022980.1">
    <property type="protein sequence ID" value="ENSECRP00000022501.1"/>
    <property type="gene ID" value="ENSECRG00000015023.1"/>
</dbReference>
<feature type="domain" description="Ig-like" evidence="12">
    <location>
        <begin position="850"/>
        <end position="939"/>
    </location>
</feature>
<dbReference type="InterPro" id="IPR036179">
    <property type="entry name" value="Ig-like_dom_sf"/>
</dbReference>
<dbReference type="SMART" id="SM00409">
    <property type="entry name" value="IG"/>
    <property type="match status" value="16"/>
</dbReference>
<feature type="domain" description="Ig-like" evidence="12">
    <location>
        <begin position="673"/>
        <end position="751"/>
    </location>
</feature>
<feature type="domain" description="Ig-like" evidence="12">
    <location>
        <begin position="112"/>
        <end position="199"/>
    </location>
</feature>
<evidence type="ECO:0000256" key="11">
    <source>
        <dbReference type="ARBA" id="ARBA00067525"/>
    </source>
</evidence>
<evidence type="ECO:0000256" key="6">
    <source>
        <dbReference type="ARBA" id="ARBA00023034"/>
    </source>
</evidence>
<accession>A0A8C4SW07</accession>
<dbReference type="InterPro" id="IPR013783">
    <property type="entry name" value="Ig-like_fold"/>
</dbReference>
<keyword evidence="5" id="KW-0677">Repeat</keyword>
<dbReference type="FunFam" id="2.60.40.10:FF:000241">
    <property type="entry name" value="obscurin-like protein 1 isoform X2"/>
    <property type="match status" value="1"/>
</dbReference>
<keyword evidence="6" id="KW-0333">Golgi apparatus</keyword>
<dbReference type="FunFam" id="2.60.40.10:FF:002420">
    <property type="entry name" value="Obscurin-like 1b"/>
    <property type="match status" value="1"/>
</dbReference>
<reference evidence="14" key="3">
    <citation type="submission" date="2025-09" db="UniProtKB">
        <authorList>
            <consortium name="Ensembl"/>
        </authorList>
    </citation>
    <scope>IDENTIFICATION</scope>
</reference>
<dbReference type="Pfam" id="PF13927">
    <property type="entry name" value="Ig_3"/>
    <property type="match status" value="1"/>
</dbReference>
<evidence type="ECO:0000313" key="14">
    <source>
        <dbReference type="Ensembl" id="ENSECRP00000022501.1"/>
    </source>
</evidence>
<dbReference type="FunFam" id="2.60.40.10:FF:001084">
    <property type="entry name" value="obscurin-like isoform X3"/>
    <property type="match status" value="2"/>
</dbReference>
<feature type="domain" description="Ig-like" evidence="12">
    <location>
        <begin position="952"/>
        <end position="1035"/>
    </location>
</feature>
<dbReference type="Proteomes" id="UP000694620">
    <property type="component" value="Chromosome 8"/>
</dbReference>
<keyword evidence="7" id="KW-1015">Disulfide bond</keyword>
<dbReference type="GO" id="GO:0050775">
    <property type="term" value="P:positive regulation of dendrite morphogenesis"/>
    <property type="evidence" value="ECO:0007669"/>
    <property type="project" value="UniProtKB-ARBA"/>
</dbReference>
<feature type="domain" description="Ig-like" evidence="12">
    <location>
        <begin position="309"/>
        <end position="395"/>
    </location>
</feature>
<name>A0A8C4SW07_ERPCA</name>
<dbReference type="GO" id="GO:0007030">
    <property type="term" value="P:Golgi organization"/>
    <property type="evidence" value="ECO:0007669"/>
    <property type="project" value="UniProtKB-ARBA"/>
</dbReference>
<feature type="domain" description="Ig-like" evidence="12">
    <location>
        <begin position="1197"/>
        <end position="1283"/>
    </location>
</feature>
<evidence type="ECO:0000256" key="2">
    <source>
        <dbReference type="ARBA" id="ARBA00004556"/>
    </source>
</evidence>
<dbReference type="CDD" id="cd00063">
    <property type="entry name" value="FN3"/>
    <property type="match status" value="1"/>
</dbReference>
<evidence type="ECO:0000256" key="4">
    <source>
        <dbReference type="ARBA" id="ARBA00022553"/>
    </source>
</evidence>
<dbReference type="FunFam" id="2.60.40.10:FF:000393">
    <property type="entry name" value="Putative obscurin-like protein 1"/>
    <property type="match status" value="1"/>
</dbReference>
<evidence type="ECO:0000256" key="1">
    <source>
        <dbReference type="ARBA" id="ARBA00004555"/>
    </source>
</evidence>
<reference evidence="14" key="2">
    <citation type="submission" date="2025-08" db="UniProtKB">
        <authorList>
            <consortium name="Ensembl"/>
        </authorList>
    </citation>
    <scope>IDENTIFICATION</scope>
</reference>
<comment type="subcellular location">
    <subcellularLocation>
        <location evidence="2">Cytoplasm</location>
        <location evidence="2">Perinuclear region</location>
    </subcellularLocation>
    <subcellularLocation>
        <location evidence="1">Golgi apparatus</location>
    </subcellularLocation>
</comment>
<dbReference type="Gene3D" id="2.60.40.10">
    <property type="entry name" value="Immunoglobulins"/>
    <property type="match status" value="18"/>
</dbReference>
<evidence type="ECO:0000313" key="15">
    <source>
        <dbReference type="Proteomes" id="UP000694620"/>
    </source>
</evidence>
<evidence type="ECO:0000256" key="3">
    <source>
        <dbReference type="ARBA" id="ARBA00022490"/>
    </source>
</evidence>